<reference evidence="2" key="1">
    <citation type="journal article" date="2021" name="Proc. Natl. Acad. Sci. U.S.A.">
        <title>Three genomes in the algal genus Volvox reveal the fate of a haploid sex-determining region after a transition to homothallism.</title>
        <authorList>
            <person name="Yamamoto K."/>
            <person name="Hamaji T."/>
            <person name="Kawai-Toyooka H."/>
            <person name="Matsuzaki R."/>
            <person name="Takahashi F."/>
            <person name="Nishimura Y."/>
            <person name="Kawachi M."/>
            <person name="Noguchi H."/>
            <person name="Minakuchi Y."/>
            <person name="Umen J.G."/>
            <person name="Toyoda A."/>
            <person name="Nozaki H."/>
        </authorList>
    </citation>
    <scope>NUCLEOTIDE SEQUENCE</scope>
    <source>
        <strain evidence="2">NIES-3780</strain>
    </source>
</reference>
<organism evidence="2 3">
    <name type="scientific">Volvox africanus</name>
    <dbReference type="NCBI Taxonomy" id="51714"/>
    <lineage>
        <taxon>Eukaryota</taxon>
        <taxon>Viridiplantae</taxon>
        <taxon>Chlorophyta</taxon>
        <taxon>core chlorophytes</taxon>
        <taxon>Chlorophyceae</taxon>
        <taxon>CS clade</taxon>
        <taxon>Chlamydomonadales</taxon>
        <taxon>Volvocaceae</taxon>
        <taxon>Volvox</taxon>
    </lineage>
</organism>
<gene>
    <name evidence="2" type="ORF">Vafri_18043</name>
</gene>
<feature type="compositionally biased region" description="Polar residues" evidence="1">
    <location>
        <begin position="222"/>
        <end position="234"/>
    </location>
</feature>
<keyword evidence="3" id="KW-1185">Reference proteome</keyword>
<feature type="region of interest" description="Disordered" evidence="1">
    <location>
        <begin position="220"/>
        <end position="344"/>
    </location>
</feature>
<protein>
    <submittedName>
        <fullName evidence="2">Uncharacterized protein</fullName>
    </submittedName>
</protein>
<evidence type="ECO:0000313" key="2">
    <source>
        <dbReference type="EMBL" id="GIL64067.1"/>
    </source>
</evidence>
<evidence type="ECO:0000256" key="1">
    <source>
        <dbReference type="SAM" id="MobiDB-lite"/>
    </source>
</evidence>
<feature type="compositionally biased region" description="Basic and acidic residues" evidence="1">
    <location>
        <begin position="253"/>
        <end position="266"/>
    </location>
</feature>
<dbReference type="EMBL" id="BNCO01000063">
    <property type="protein sequence ID" value="GIL64067.1"/>
    <property type="molecule type" value="Genomic_DNA"/>
</dbReference>
<proteinExistence type="predicted"/>
<dbReference type="AlphaFoldDB" id="A0A8J4F819"/>
<comment type="caution">
    <text evidence="2">The sequence shown here is derived from an EMBL/GenBank/DDBJ whole genome shotgun (WGS) entry which is preliminary data.</text>
</comment>
<dbReference type="Proteomes" id="UP000747399">
    <property type="component" value="Unassembled WGS sequence"/>
</dbReference>
<sequence length="365" mass="38442">MDFHNSGDAVKRKSGRPAALLTSESSLAVVSGHQPDEVVGGVPPNLLPAARANNVDLTGRRCGLKLDHPRGLDLTDCHAADEQQWGLRGFDLDMLINTQQAHQKGIRDRLSIHGTAQDGPATTQYTGDLAAEPSDLHCIDGPGKISPGNRAAIGRRSPHLAGMSNMTQYTCDGGEELSAPSQDHLGASCPAGHLPYKGGVACQKRDPEPYTRGVDLHAWRSPQHSSGENTSEHGSLTDPHDEGSASAALSATTDKDTDPASFRRAESSAARFAALTTSSPQSSPVQPDHEVGVQESCASCHNGDGYPGDDDAQSFLPDDELSLLNDSGASRRLRHPPGSRPAVRGASTVINCRIVVLPRGPTSSK</sequence>
<feature type="compositionally biased region" description="Acidic residues" evidence="1">
    <location>
        <begin position="307"/>
        <end position="321"/>
    </location>
</feature>
<feature type="compositionally biased region" description="Low complexity" evidence="1">
    <location>
        <begin position="267"/>
        <end position="286"/>
    </location>
</feature>
<accession>A0A8J4F819</accession>
<name>A0A8J4F819_9CHLO</name>
<evidence type="ECO:0000313" key="3">
    <source>
        <dbReference type="Proteomes" id="UP000747399"/>
    </source>
</evidence>